<evidence type="ECO:0000313" key="9">
    <source>
        <dbReference type="Proteomes" id="UP000184016"/>
    </source>
</evidence>
<accession>A0A1M6S4I1</accession>
<dbReference type="EMBL" id="FRAF01000013">
    <property type="protein sequence ID" value="SHK39712.1"/>
    <property type="molecule type" value="Genomic_DNA"/>
</dbReference>
<sequence>MNEAWYLGIDTSNYTTSILALSEAGEILAESRKILPVESGKVGLRQSEAHFHHLQQFPTLFQHLTYQLSSSVSLSACRGIGVSIRPRPLAVSYMPVFQAGWSIACTLAAAWGNLPIVRTSHQENHLAAAEYFISRKSNDSPYIAVHLSGGTSDVLLVKKNRFGYRIETLGEGADLHAGQYVDRVGTAMGLPFPAGPHIEALAKSSTWSSENSLFSIPSSVRGSSMSFSGPCAAALRALDNGVETGIVARAVELSIANAVIKAVSHGIQLHPEVEEVVIAGGVAANQTIRQRIEYRLNKQFKNFHVYYAPVSYSSDNALGTAMIARNFIQKR</sequence>
<dbReference type="Pfam" id="PF00814">
    <property type="entry name" value="TsaD"/>
    <property type="match status" value="1"/>
</dbReference>
<protein>
    <recommendedName>
        <fullName evidence="1">N(6)-L-threonylcarbamoyladenine synthase</fullName>
        <ecNumber evidence="1">2.3.1.234</ecNumber>
    </recommendedName>
</protein>
<dbReference type="AlphaFoldDB" id="A0A1M6S4I1"/>
<keyword evidence="4" id="KW-0479">Metal-binding</keyword>
<keyword evidence="2" id="KW-0808">Transferase</keyword>
<evidence type="ECO:0000256" key="3">
    <source>
        <dbReference type="ARBA" id="ARBA00022694"/>
    </source>
</evidence>
<dbReference type="GO" id="GO:0005829">
    <property type="term" value="C:cytosol"/>
    <property type="evidence" value="ECO:0007669"/>
    <property type="project" value="TreeGrafter"/>
</dbReference>
<dbReference type="GO" id="GO:0008033">
    <property type="term" value="P:tRNA processing"/>
    <property type="evidence" value="ECO:0007669"/>
    <property type="project" value="UniProtKB-KW"/>
</dbReference>
<feature type="domain" description="Gcp-like" evidence="7">
    <location>
        <begin position="98"/>
        <end position="318"/>
    </location>
</feature>
<dbReference type="InterPro" id="IPR000905">
    <property type="entry name" value="Gcp-like_dom"/>
</dbReference>
<dbReference type="OrthoDB" id="1675500at2"/>
<dbReference type="EC" id="2.3.1.234" evidence="1"/>
<reference evidence="9" key="1">
    <citation type="submission" date="2016-11" db="EMBL/GenBank/DDBJ databases">
        <authorList>
            <person name="Varghese N."/>
            <person name="Submissions S."/>
        </authorList>
    </citation>
    <scope>NUCLEOTIDE SEQUENCE [LARGE SCALE GENOMIC DNA]</scope>
    <source>
        <strain evidence="9">USBA-503</strain>
    </source>
</reference>
<keyword evidence="3" id="KW-0819">tRNA processing</keyword>
<name>A0A1M6S4I1_9BACL</name>
<evidence type="ECO:0000256" key="4">
    <source>
        <dbReference type="ARBA" id="ARBA00022723"/>
    </source>
</evidence>
<dbReference type="STRING" id="1830138.SAMN05443507_11327"/>
<gene>
    <name evidence="8" type="ORF">SAMN05443507_11327</name>
</gene>
<dbReference type="PANTHER" id="PTHR11735:SF11">
    <property type="entry name" value="TRNA THREONYLCARBAMOYLADENOSINE BIOSYNTHESIS PROTEIN TSAB"/>
    <property type="match status" value="1"/>
</dbReference>
<comment type="catalytic activity">
    <reaction evidence="6">
        <text>L-threonylcarbamoyladenylate + adenosine(37) in tRNA = N(6)-L-threonylcarbamoyladenosine(37) in tRNA + AMP + H(+)</text>
        <dbReference type="Rhea" id="RHEA:37059"/>
        <dbReference type="Rhea" id="RHEA-COMP:10162"/>
        <dbReference type="Rhea" id="RHEA-COMP:10163"/>
        <dbReference type="ChEBI" id="CHEBI:15378"/>
        <dbReference type="ChEBI" id="CHEBI:73682"/>
        <dbReference type="ChEBI" id="CHEBI:74411"/>
        <dbReference type="ChEBI" id="CHEBI:74418"/>
        <dbReference type="ChEBI" id="CHEBI:456215"/>
        <dbReference type="EC" id="2.3.1.234"/>
    </reaction>
</comment>
<dbReference type="GO" id="GO:0046872">
    <property type="term" value="F:metal ion binding"/>
    <property type="evidence" value="ECO:0007669"/>
    <property type="project" value="UniProtKB-KW"/>
</dbReference>
<evidence type="ECO:0000313" key="8">
    <source>
        <dbReference type="EMBL" id="SHK39712.1"/>
    </source>
</evidence>
<keyword evidence="9" id="KW-1185">Reference proteome</keyword>
<keyword evidence="5" id="KW-0012">Acyltransferase</keyword>
<evidence type="ECO:0000256" key="2">
    <source>
        <dbReference type="ARBA" id="ARBA00022679"/>
    </source>
</evidence>
<dbReference type="InterPro" id="IPR017861">
    <property type="entry name" value="KAE1/TsaD"/>
</dbReference>
<proteinExistence type="predicted"/>
<evidence type="ECO:0000256" key="6">
    <source>
        <dbReference type="ARBA" id="ARBA00048117"/>
    </source>
</evidence>
<dbReference type="Proteomes" id="UP000184016">
    <property type="component" value="Unassembled WGS sequence"/>
</dbReference>
<evidence type="ECO:0000256" key="1">
    <source>
        <dbReference type="ARBA" id="ARBA00012156"/>
    </source>
</evidence>
<evidence type="ECO:0000259" key="7">
    <source>
        <dbReference type="Pfam" id="PF00814"/>
    </source>
</evidence>
<dbReference type="Gene3D" id="3.30.420.40">
    <property type="match status" value="2"/>
</dbReference>
<dbReference type="PRINTS" id="PR00789">
    <property type="entry name" value="OSIALOPTASE"/>
</dbReference>
<evidence type="ECO:0000256" key="5">
    <source>
        <dbReference type="ARBA" id="ARBA00023315"/>
    </source>
</evidence>
<dbReference type="PANTHER" id="PTHR11735">
    <property type="entry name" value="TRNA N6-ADENOSINE THREONYLCARBAMOYLTRANSFERASE"/>
    <property type="match status" value="1"/>
</dbReference>
<dbReference type="RefSeq" id="WP_072874189.1">
    <property type="nucleotide sequence ID" value="NZ_FRAF01000013.1"/>
</dbReference>
<dbReference type="GO" id="GO:0061711">
    <property type="term" value="F:tRNA N(6)-L-threonylcarbamoyladenine synthase activity"/>
    <property type="evidence" value="ECO:0007669"/>
    <property type="project" value="UniProtKB-EC"/>
</dbReference>
<organism evidence="8 9">
    <name type="scientific">Alicyclobacillus tolerans</name>
    <dbReference type="NCBI Taxonomy" id="90970"/>
    <lineage>
        <taxon>Bacteria</taxon>
        <taxon>Bacillati</taxon>
        <taxon>Bacillota</taxon>
        <taxon>Bacilli</taxon>
        <taxon>Bacillales</taxon>
        <taxon>Alicyclobacillaceae</taxon>
        <taxon>Alicyclobacillus</taxon>
    </lineage>
</organism>
<dbReference type="SUPFAM" id="SSF53067">
    <property type="entry name" value="Actin-like ATPase domain"/>
    <property type="match status" value="1"/>
</dbReference>
<dbReference type="InterPro" id="IPR043129">
    <property type="entry name" value="ATPase_NBD"/>
</dbReference>